<dbReference type="PANTHER" id="PTHR23122">
    <property type="entry name" value="MEMBRANE-ASSOCIATED GUANYLATE KINASE MAGUK"/>
    <property type="match status" value="1"/>
</dbReference>
<evidence type="ECO:0000313" key="4">
    <source>
        <dbReference type="WBParaSite" id="MBELARI_LOCUS5183"/>
    </source>
</evidence>
<dbReference type="PROSITE" id="PS50052">
    <property type="entry name" value="GUANYLATE_KINASE_2"/>
    <property type="match status" value="1"/>
</dbReference>
<dbReference type="SUPFAM" id="SSF50156">
    <property type="entry name" value="PDZ domain-like"/>
    <property type="match status" value="1"/>
</dbReference>
<dbReference type="InterPro" id="IPR050716">
    <property type="entry name" value="MAGUK"/>
</dbReference>
<reference evidence="4" key="1">
    <citation type="submission" date="2024-02" db="UniProtKB">
        <authorList>
            <consortium name="WormBaseParasite"/>
        </authorList>
    </citation>
    <scope>IDENTIFICATION</scope>
</reference>
<dbReference type="WBParaSite" id="MBELARI_LOCUS5183">
    <property type="protein sequence ID" value="MBELARI_LOCUS5183"/>
    <property type="gene ID" value="MBELARI_LOCUS5183"/>
</dbReference>
<dbReference type="SUPFAM" id="SSF52540">
    <property type="entry name" value="P-loop containing nucleoside triphosphate hydrolases"/>
    <property type="match status" value="1"/>
</dbReference>
<dbReference type="SMART" id="SM00072">
    <property type="entry name" value="GuKc"/>
    <property type="match status" value="1"/>
</dbReference>
<dbReference type="AlphaFoldDB" id="A0AAF3J9Q9"/>
<feature type="compositionally biased region" description="Basic residues" evidence="1">
    <location>
        <begin position="61"/>
        <end position="71"/>
    </location>
</feature>
<dbReference type="InterPro" id="IPR008144">
    <property type="entry name" value="Guanylate_kin-like_dom"/>
</dbReference>
<name>A0AAF3J9Q9_9BILA</name>
<evidence type="ECO:0000313" key="3">
    <source>
        <dbReference type="Proteomes" id="UP000887575"/>
    </source>
</evidence>
<evidence type="ECO:0000259" key="2">
    <source>
        <dbReference type="PROSITE" id="PS50052"/>
    </source>
</evidence>
<keyword evidence="3" id="KW-1185">Reference proteome</keyword>
<dbReference type="InterPro" id="IPR008145">
    <property type="entry name" value="GK/Ca_channel_bsu"/>
</dbReference>
<evidence type="ECO:0000256" key="1">
    <source>
        <dbReference type="SAM" id="MobiDB-lite"/>
    </source>
</evidence>
<dbReference type="Pfam" id="PF00625">
    <property type="entry name" value="Guanylate_kin"/>
    <property type="match status" value="1"/>
</dbReference>
<dbReference type="Gene3D" id="3.40.50.300">
    <property type="entry name" value="P-loop containing nucleotide triphosphate hydrolases"/>
    <property type="match status" value="1"/>
</dbReference>
<feature type="domain" description="Guanylate kinase-like" evidence="2">
    <location>
        <begin position="291"/>
        <end position="473"/>
    </location>
</feature>
<dbReference type="Proteomes" id="UP000887575">
    <property type="component" value="Unassembled WGS sequence"/>
</dbReference>
<feature type="region of interest" description="Disordered" evidence="1">
    <location>
        <begin position="32"/>
        <end position="75"/>
    </location>
</feature>
<accession>A0AAF3J9Q9</accession>
<dbReference type="InterPro" id="IPR036034">
    <property type="entry name" value="PDZ_sf"/>
</dbReference>
<protein>
    <submittedName>
        <fullName evidence="4">Guanylate kinase-like domain-containing protein</fullName>
    </submittedName>
</protein>
<proteinExistence type="predicted"/>
<organism evidence="3 4">
    <name type="scientific">Mesorhabditis belari</name>
    <dbReference type="NCBI Taxonomy" id="2138241"/>
    <lineage>
        <taxon>Eukaryota</taxon>
        <taxon>Metazoa</taxon>
        <taxon>Ecdysozoa</taxon>
        <taxon>Nematoda</taxon>
        <taxon>Chromadorea</taxon>
        <taxon>Rhabditida</taxon>
        <taxon>Rhabditina</taxon>
        <taxon>Rhabditomorpha</taxon>
        <taxon>Rhabditoidea</taxon>
        <taxon>Rhabditidae</taxon>
        <taxon>Mesorhabditinae</taxon>
        <taxon>Mesorhabditis</taxon>
    </lineage>
</organism>
<sequence>MAVDEDEVSQLKSNADNLAKCLHALLERIEQLERRKSSSPQRQESTDSRAESYAEVAATSGKKKRGKKKGKHVDEKAANGGYVDVAKIELDEPENSEQVVMSDTICVDPETGLKKRTIVTERVLTTKTFHALTLDGAPVLMPSNGRQLGPVYQPRSVQVEAAQLKQIEVESIFGQLVVVKVHPDATHNIRPGDSITEIDGNPVTNLKDIENLRGHSTLTLTTSAIYRGPSIFYKINGEYSSEKDEKRICQWLPIEVKRGDVARKVNDLTHVGYLPTNLAMEKVSMLCPFGRRVLVLLGAPGVGRRTLKSMLLRSSPAHFATVIPMTSRAPRSSEQEGREYHFARKEDMLKRIRDGDMIEWGELDTHLYGTSAESVRNIVRGGRLCVLDCAPRALSYLYNGEFMPFVVHIVPPQLDEFVQLETLRQTRRTTEQLAQTCQESENIASGTNATQIHLTLVNRNMDVTFKRLLDNLEALRSETQVVPDSWMC</sequence>
<dbReference type="InterPro" id="IPR027417">
    <property type="entry name" value="P-loop_NTPase"/>
</dbReference>